<dbReference type="Proteomes" id="UP000546464">
    <property type="component" value="Unassembled WGS sequence"/>
</dbReference>
<sequence length="248" mass="28608">MPGLQHVAIIMDGNGRWARQRGLPRIEGHRRGVSNVREILKVARDLKIRTLTLFAFSVENWQRPPEEISSLMGLLEFFLERNTRELVKNKVRLRVIGRPEELPEGVQKKLHAALEATKDFKDYVLQVALNYGSRTEVLDAVRAFSEDVAKGKADPNHLDWPLFSRYLYTDGIPDPDLLIRTSGETRISNFLLLQCAYSEMFFSPVFWPDFGRQHFIDAVESFHRRQRRFGKTGEQVTEAPTDEAALNR</sequence>
<evidence type="ECO:0000313" key="4">
    <source>
        <dbReference type="Proteomes" id="UP000546464"/>
    </source>
</evidence>
<dbReference type="PROSITE" id="PS01066">
    <property type="entry name" value="UPP_SYNTHASE"/>
    <property type="match status" value="1"/>
</dbReference>
<evidence type="ECO:0000313" key="3">
    <source>
        <dbReference type="EMBL" id="MBC2596401.1"/>
    </source>
</evidence>
<proteinExistence type="inferred from homology"/>
<dbReference type="EC" id="2.5.1.-" evidence="2"/>
<keyword evidence="2" id="KW-0460">Magnesium</keyword>
<dbReference type="InterPro" id="IPR036424">
    <property type="entry name" value="UPP_synth-like_sf"/>
</dbReference>
<comment type="caution">
    <text evidence="3">The sequence shown here is derived from an EMBL/GenBank/DDBJ whole genome shotgun (WGS) entry which is preliminary data.</text>
</comment>
<dbReference type="GO" id="GO:0016094">
    <property type="term" value="P:polyprenol biosynthetic process"/>
    <property type="evidence" value="ECO:0007669"/>
    <property type="project" value="TreeGrafter"/>
</dbReference>
<dbReference type="CDD" id="cd00475">
    <property type="entry name" value="Cis_IPPS"/>
    <property type="match status" value="1"/>
</dbReference>
<dbReference type="NCBIfam" id="TIGR00055">
    <property type="entry name" value="uppS"/>
    <property type="match status" value="1"/>
</dbReference>
<feature type="binding site" evidence="2">
    <location>
        <position position="63"/>
    </location>
    <ligand>
        <name>substrate</name>
    </ligand>
</feature>
<feature type="binding site" evidence="2">
    <location>
        <position position="61"/>
    </location>
    <ligand>
        <name>substrate</name>
    </ligand>
</feature>
<feature type="binding site" evidence="2">
    <location>
        <begin position="186"/>
        <end position="188"/>
    </location>
    <ligand>
        <name>substrate</name>
    </ligand>
</feature>
<feature type="binding site" evidence="2">
    <location>
        <position position="199"/>
    </location>
    <ligand>
        <name>Mg(2+)</name>
        <dbReference type="ChEBI" id="CHEBI:18420"/>
    </ligand>
</feature>
<dbReference type="Gene3D" id="3.40.1180.10">
    <property type="entry name" value="Decaprenyl diphosphate synthase-like"/>
    <property type="match status" value="1"/>
</dbReference>
<feature type="binding site" evidence="2">
    <location>
        <begin position="57"/>
        <end position="59"/>
    </location>
    <ligand>
        <name>substrate</name>
    </ligand>
</feature>
<reference evidence="3 4" key="1">
    <citation type="submission" date="2020-07" db="EMBL/GenBank/DDBJ databases">
        <authorList>
            <person name="Feng X."/>
        </authorList>
    </citation>
    <scope>NUCLEOTIDE SEQUENCE [LARGE SCALE GENOMIC DNA]</scope>
    <source>
        <strain evidence="3 4">JCM31066</strain>
    </source>
</reference>
<feature type="binding site" evidence="2">
    <location>
        <position position="29"/>
    </location>
    <ligand>
        <name>substrate</name>
    </ligand>
</feature>
<feature type="active site" description="Proton acceptor" evidence="2">
    <location>
        <position position="60"/>
    </location>
</feature>
<comment type="subunit">
    <text evidence="2">Homodimer.</text>
</comment>
<evidence type="ECO:0000256" key="1">
    <source>
        <dbReference type="ARBA" id="ARBA00022679"/>
    </source>
</evidence>
<dbReference type="InterPro" id="IPR018520">
    <property type="entry name" value="UPP_synth-like_CS"/>
</dbReference>
<dbReference type="HAMAP" id="MF_01139">
    <property type="entry name" value="ISPT"/>
    <property type="match status" value="1"/>
</dbReference>
<feature type="binding site" evidence="2">
    <location>
        <position position="12"/>
    </location>
    <ligand>
        <name>Mg(2+)</name>
        <dbReference type="ChEBI" id="CHEBI:18420"/>
    </ligand>
</feature>
<comment type="function">
    <text evidence="2">Catalyzes the condensation of isopentenyl diphosphate (IPP) with allylic pyrophosphates generating different type of terpenoids.</text>
</comment>
<comment type="similarity">
    <text evidence="2">Belongs to the UPP synthase family.</text>
</comment>
<dbReference type="Pfam" id="PF01255">
    <property type="entry name" value="Prenyltransf"/>
    <property type="match status" value="1"/>
</dbReference>
<dbReference type="SUPFAM" id="SSF64005">
    <property type="entry name" value="Undecaprenyl diphosphate synthase"/>
    <property type="match status" value="1"/>
</dbReference>
<dbReference type="GO" id="GO:0045547">
    <property type="term" value="F:ditrans,polycis-polyprenyl diphosphate synthase [(2E,6E)-farnesyl diphosphate specific] activity"/>
    <property type="evidence" value="ECO:0007669"/>
    <property type="project" value="TreeGrafter"/>
</dbReference>
<dbReference type="PANTHER" id="PTHR10291">
    <property type="entry name" value="DEHYDRODOLICHYL DIPHOSPHATE SYNTHASE FAMILY MEMBER"/>
    <property type="match status" value="1"/>
</dbReference>
<accession>A0A842HMU0</accession>
<dbReference type="PANTHER" id="PTHR10291:SF0">
    <property type="entry name" value="DEHYDRODOLICHYL DIPHOSPHATE SYNTHASE 2"/>
    <property type="match status" value="1"/>
</dbReference>
<dbReference type="InterPro" id="IPR001441">
    <property type="entry name" value="UPP_synth-like"/>
</dbReference>
<gene>
    <name evidence="3" type="primary">uppS</name>
    <name evidence="3" type="ORF">H5P28_19200</name>
</gene>
<feature type="binding site" evidence="2">
    <location>
        <position position="180"/>
    </location>
    <ligand>
        <name>substrate</name>
    </ligand>
</feature>
<keyword evidence="1 2" id="KW-0808">Transferase</keyword>
<dbReference type="FunFam" id="3.40.1180.10:FF:000001">
    <property type="entry name" value="(2E,6E)-farnesyl-diphosphate-specific ditrans,polycis-undecaprenyl-diphosphate synthase"/>
    <property type="match status" value="1"/>
</dbReference>
<dbReference type="EMBL" id="JACHVB010000064">
    <property type="protein sequence ID" value="MBC2596401.1"/>
    <property type="molecule type" value="Genomic_DNA"/>
</dbReference>
<organism evidence="3 4">
    <name type="scientific">Ruficoccus amylovorans</name>
    <dbReference type="NCBI Taxonomy" id="1804625"/>
    <lineage>
        <taxon>Bacteria</taxon>
        <taxon>Pseudomonadati</taxon>
        <taxon>Verrucomicrobiota</taxon>
        <taxon>Opitutia</taxon>
        <taxon>Puniceicoccales</taxon>
        <taxon>Cerasicoccaceae</taxon>
        <taxon>Ruficoccus</taxon>
    </lineage>
</organism>
<feature type="binding site" evidence="2">
    <location>
        <begin position="13"/>
        <end position="16"/>
    </location>
    <ligand>
        <name>substrate</name>
    </ligand>
</feature>
<feature type="binding site" evidence="2">
    <location>
        <position position="25"/>
    </location>
    <ligand>
        <name>substrate</name>
    </ligand>
</feature>
<evidence type="ECO:0000256" key="2">
    <source>
        <dbReference type="HAMAP-Rule" id="MF_01139"/>
    </source>
</evidence>
<feature type="binding site" evidence="2">
    <location>
        <position position="17"/>
    </location>
    <ligand>
        <name>substrate</name>
    </ligand>
</feature>
<protein>
    <recommendedName>
        <fullName evidence="2">Isoprenyl transferase</fullName>
        <ecNumber evidence="2">2.5.1.-</ecNumber>
    </recommendedName>
</protein>
<name>A0A842HMU0_9BACT</name>
<keyword evidence="4" id="KW-1185">Reference proteome</keyword>
<feature type="active site" evidence="2">
    <location>
        <position position="12"/>
    </location>
</feature>
<dbReference type="GO" id="GO:0000287">
    <property type="term" value="F:magnesium ion binding"/>
    <property type="evidence" value="ECO:0007669"/>
    <property type="project" value="UniProtKB-UniRule"/>
</dbReference>
<keyword evidence="2" id="KW-0479">Metal-binding</keyword>
<dbReference type="AlphaFoldDB" id="A0A842HMU0"/>
<comment type="cofactor">
    <cofactor evidence="2">
        <name>Mg(2+)</name>
        <dbReference type="ChEBI" id="CHEBI:18420"/>
    </cofactor>
    <text evidence="2">Binds 2 magnesium ions per subunit.</text>
</comment>